<comment type="caution">
    <text evidence="8">The sequence shown here is derived from an EMBL/GenBank/DDBJ whole genome shotgun (WGS) entry which is preliminary data.</text>
</comment>
<comment type="cofactor">
    <cofactor evidence="1">
        <name>thiamine diphosphate</name>
        <dbReference type="ChEBI" id="CHEBI:58937"/>
    </cofactor>
</comment>
<evidence type="ECO:0000256" key="2">
    <source>
        <dbReference type="ARBA" id="ARBA00023002"/>
    </source>
</evidence>
<keyword evidence="8" id="KW-0670">Pyruvate</keyword>
<evidence type="ECO:0000256" key="6">
    <source>
        <dbReference type="SAM" id="MobiDB-lite"/>
    </source>
</evidence>
<organism evidence="8 9">
    <name type="scientific">Rhodothalassium salexigens DSM 2132</name>
    <dbReference type="NCBI Taxonomy" id="1188247"/>
    <lineage>
        <taxon>Bacteria</taxon>
        <taxon>Pseudomonadati</taxon>
        <taxon>Pseudomonadota</taxon>
        <taxon>Alphaproteobacteria</taxon>
        <taxon>Rhodothalassiales</taxon>
        <taxon>Rhodothalassiaceae</taxon>
        <taxon>Rhodothalassium</taxon>
    </lineage>
</organism>
<dbReference type="RefSeq" id="WP_132709053.1">
    <property type="nucleotide sequence ID" value="NZ_JACIGF010000009.1"/>
</dbReference>
<evidence type="ECO:0000256" key="4">
    <source>
        <dbReference type="ARBA" id="ARBA00025211"/>
    </source>
</evidence>
<dbReference type="AlphaFoldDB" id="A0A4R2PC01"/>
<dbReference type="InParanoid" id="A0A4R2PC01"/>
<dbReference type="Proteomes" id="UP000295399">
    <property type="component" value="Unassembled WGS sequence"/>
</dbReference>
<evidence type="ECO:0000256" key="3">
    <source>
        <dbReference type="ARBA" id="ARBA00023052"/>
    </source>
</evidence>
<gene>
    <name evidence="8" type="ORF">EV659_10959</name>
</gene>
<dbReference type="InterPro" id="IPR001017">
    <property type="entry name" value="DH_E1"/>
</dbReference>
<protein>
    <submittedName>
        <fullName evidence="8">Pyruvate dehydrogenase E1 component alpha subunit</fullName>
    </submittedName>
</protein>
<evidence type="ECO:0000256" key="5">
    <source>
        <dbReference type="ARBA" id="ARBA00051231"/>
    </source>
</evidence>
<dbReference type="GO" id="GO:0004739">
    <property type="term" value="F:pyruvate dehydrogenase (acetyl-transferring) activity"/>
    <property type="evidence" value="ECO:0007669"/>
    <property type="project" value="UniProtKB-EC"/>
</dbReference>
<dbReference type="PANTHER" id="PTHR11516:SF60">
    <property type="entry name" value="PYRUVATE DEHYDROGENASE E1 COMPONENT SUBUNIT ALPHA"/>
    <property type="match status" value="1"/>
</dbReference>
<evidence type="ECO:0000313" key="9">
    <source>
        <dbReference type="Proteomes" id="UP000295399"/>
    </source>
</evidence>
<feature type="domain" description="Dehydrogenase E1 component" evidence="7">
    <location>
        <begin position="33"/>
        <end position="325"/>
    </location>
</feature>
<evidence type="ECO:0000256" key="1">
    <source>
        <dbReference type="ARBA" id="ARBA00001964"/>
    </source>
</evidence>
<dbReference type="Pfam" id="PF00676">
    <property type="entry name" value="E1_dh"/>
    <property type="match status" value="1"/>
</dbReference>
<comment type="catalytic activity">
    <reaction evidence="5">
        <text>N(6)-[(R)-lipoyl]-L-lysyl-[protein] + pyruvate + H(+) = N(6)-[(R)-S(8)-acetyldihydrolipoyl]-L-lysyl-[protein] + CO2</text>
        <dbReference type="Rhea" id="RHEA:19189"/>
        <dbReference type="Rhea" id="RHEA-COMP:10474"/>
        <dbReference type="Rhea" id="RHEA-COMP:10478"/>
        <dbReference type="ChEBI" id="CHEBI:15361"/>
        <dbReference type="ChEBI" id="CHEBI:15378"/>
        <dbReference type="ChEBI" id="CHEBI:16526"/>
        <dbReference type="ChEBI" id="CHEBI:83099"/>
        <dbReference type="ChEBI" id="CHEBI:83111"/>
        <dbReference type="EC" id="1.2.4.1"/>
    </reaction>
</comment>
<dbReference type="InterPro" id="IPR050642">
    <property type="entry name" value="PDH_E1_Alpha_Subunit"/>
</dbReference>
<feature type="compositionally biased region" description="Polar residues" evidence="6">
    <location>
        <begin position="8"/>
        <end position="17"/>
    </location>
</feature>
<keyword evidence="9" id="KW-1185">Reference proteome</keyword>
<name>A0A4R2PC01_RHOSA</name>
<dbReference type="Gene3D" id="3.40.50.970">
    <property type="match status" value="1"/>
</dbReference>
<keyword evidence="3" id="KW-0786">Thiamine pyrophosphate</keyword>
<evidence type="ECO:0000313" key="8">
    <source>
        <dbReference type="EMBL" id="TCP32567.1"/>
    </source>
</evidence>
<dbReference type="OrthoDB" id="7821727at2"/>
<dbReference type="GO" id="GO:0006086">
    <property type="term" value="P:pyruvate decarboxylation to acetyl-CoA"/>
    <property type="evidence" value="ECO:0007669"/>
    <property type="project" value="TreeGrafter"/>
</dbReference>
<dbReference type="EMBL" id="SLXO01000009">
    <property type="protein sequence ID" value="TCP32567.1"/>
    <property type="molecule type" value="Genomic_DNA"/>
</dbReference>
<accession>A0A4R2PC01</accession>
<dbReference type="CDD" id="cd02000">
    <property type="entry name" value="TPP_E1_PDC_ADC_BCADC"/>
    <property type="match status" value="1"/>
</dbReference>
<dbReference type="PANTHER" id="PTHR11516">
    <property type="entry name" value="PYRUVATE DEHYDROGENASE E1 COMPONENT, ALPHA SUBUNIT BACTERIAL AND ORGANELLAR"/>
    <property type="match status" value="1"/>
</dbReference>
<reference evidence="8 9" key="1">
    <citation type="submission" date="2019-03" db="EMBL/GenBank/DDBJ databases">
        <title>Genomic Encyclopedia of Type Strains, Phase IV (KMG-IV): sequencing the most valuable type-strain genomes for metagenomic binning, comparative biology and taxonomic classification.</title>
        <authorList>
            <person name="Goeker M."/>
        </authorList>
    </citation>
    <scope>NUCLEOTIDE SEQUENCE [LARGE SCALE GENOMIC DNA]</scope>
    <source>
        <strain evidence="8 9">DSM 2132</strain>
    </source>
</reference>
<keyword evidence="2" id="KW-0560">Oxidoreductase</keyword>
<evidence type="ECO:0000259" key="7">
    <source>
        <dbReference type="Pfam" id="PF00676"/>
    </source>
</evidence>
<comment type="function">
    <text evidence="4">The pyruvate dehydrogenase complex catalyzes the overall conversion of pyruvate to acetyl-CoA and CO(2). It contains multiple copies of three enzymatic components: pyruvate dehydrogenase (E1), dihydrolipoamide acetyltransferase (E2) and lipoamide dehydrogenase (E3).</text>
</comment>
<proteinExistence type="predicted"/>
<dbReference type="SUPFAM" id="SSF52518">
    <property type="entry name" value="Thiamin diphosphate-binding fold (THDP-binding)"/>
    <property type="match status" value="1"/>
</dbReference>
<dbReference type="InterPro" id="IPR029061">
    <property type="entry name" value="THDP-binding"/>
</dbReference>
<sequence>MPAPTSQPTPGSDQTPAPNDWTDACARAAWAGLVRCRRFEDAVMDAWRAGDIPGVVHVATGQEATAVGAALALAPGDMVTSTHRGHGHALALGTDPTALMAELMGRRTGLVAGRGGSKHLSDPERGLLATNAIVGASVPLAAGAALSAKTRQTGGVALAFTGDGATNQGAVFEAMVMAVALALPLIILVENNGYAQTTASAYASGGQSLAARARGFGLAADTVDGSRVDLVWSAVSRAADRARLGLGPSFIEAAVGRLEGFFSLDAQAYRGADEVARLRAAACPLARFRAKARGGLDDATLAAIETDQADAVDAALAAARAAPPAGP</sequence>
<feature type="region of interest" description="Disordered" evidence="6">
    <location>
        <begin position="1"/>
        <end position="21"/>
    </location>
</feature>